<dbReference type="InterPro" id="IPR013210">
    <property type="entry name" value="LRR_N_plant-typ"/>
</dbReference>
<dbReference type="Gene3D" id="3.80.10.10">
    <property type="entry name" value="Ribonuclease Inhibitor"/>
    <property type="match status" value="1"/>
</dbReference>
<feature type="chain" id="PRO_5019795993" description="O-fucosyltransferase family protein" evidence="17">
    <location>
        <begin position="28"/>
        <end position="1319"/>
    </location>
</feature>
<dbReference type="Pfam" id="PF00069">
    <property type="entry name" value="Pkinase"/>
    <property type="match status" value="1"/>
</dbReference>
<organism evidence="19 20">
    <name type="scientific">Malus domestica</name>
    <name type="common">Apple</name>
    <name type="synonym">Pyrus malus</name>
    <dbReference type="NCBI Taxonomy" id="3750"/>
    <lineage>
        <taxon>Eukaryota</taxon>
        <taxon>Viridiplantae</taxon>
        <taxon>Streptophyta</taxon>
        <taxon>Embryophyta</taxon>
        <taxon>Tracheophyta</taxon>
        <taxon>Spermatophyta</taxon>
        <taxon>Magnoliopsida</taxon>
        <taxon>eudicotyledons</taxon>
        <taxon>Gunneridae</taxon>
        <taxon>Pentapetalae</taxon>
        <taxon>rosids</taxon>
        <taxon>fabids</taxon>
        <taxon>Rosales</taxon>
        <taxon>Rosaceae</taxon>
        <taxon>Amygdaloideae</taxon>
        <taxon>Maleae</taxon>
        <taxon>Malus</taxon>
    </lineage>
</organism>
<feature type="transmembrane region" description="Helical" evidence="16">
    <location>
        <begin position="299"/>
        <end position="326"/>
    </location>
</feature>
<dbReference type="InterPro" id="IPR019378">
    <property type="entry name" value="GDP-Fuc_O-FucTrfase"/>
</dbReference>
<dbReference type="Gene3D" id="3.30.200.20">
    <property type="entry name" value="Phosphorylase Kinase, domain 1"/>
    <property type="match status" value="1"/>
</dbReference>
<evidence type="ECO:0000256" key="16">
    <source>
        <dbReference type="SAM" id="Phobius"/>
    </source>
</evidence>
<dbReference type="EMBL" id="RDQH01000331">
    <property type="protein sequence ID" value="RXH99432.1"/>
    <property type="molecule type" value="Genomic_DNA"/>
</dbReference>
<dbReference type="FunFam" id="3.30.200.20:FF:000125">
    <property type="entry name" value="Protein STRUBBELIG-RECEPTOR FAMILY 8"/>
    <property type="match status" value="1"/>
</dbReference>
<keyword evidence="5" id="KW-0808">Transferase</keyword>
<feature type="transmembrane region" description="Helical" evidence="16">
    <location>
        <begin position="809"/>
        <end position="829"/>
    </location>
</feature>
<feature type="region of interest" description="Disordered" evidence="15">
    <location>
        <begin position="251"/>
        <end position="295"/>
    </location>
</feature>
<dbReference type="InterPro" id="IPR052272">
    <property type="entry name" value="GT106_glycosyltransferase"/>
</dbReference>
<dbReference type="Pfam" id="PF13855">
    <property type="entry name" value="LRR_8"/>
    <property type="match status" value="1"/>
</dbReference>
<keyword evidence="7 17" id="KW-0732">Signal</keyword>
<dbReference type="PANTHER" id="PTHR31933">
    <property type="entry name" value="O-FUCOSYLTRANSFERASE 2-RELATED"/>
    <property type="match status" value="1"/>
</dbReference>
<evidence type="ECO:0000256" key="9">
    <source>
        <dbReference type="ARBA" id="ARBA00022989"/>
    </source>
</evidence>
<dbReference type="InterPro" id="IPR032675">
    <property type="entry name" value="LRR_dom_sf"/>
</dbReference>
<evidence type="ECO:0000256" key="10">
    <source>
        <dbReference type="ARBA" id="ARBA00023136"/>
    </source>
</evidence>
<evidence type="ECO:0000313" key="19">
    <source>
        <dbReference type="EMBL" id="RXH99432.1"/>
    </source>
</evidence>
<evidence type="ECO:0000256" key="17">
    <source>
        <dbReference type="SAM" id="SignalP"/>
    </source>
</evidence>
<dbReference type="Pfam" id="PF00560">
    <property type="entry name" value="LRR_1"/>
    <property type="match status" value="1"/>
</dbReference>
<dbReference type="FunFam" id="1.10.510.10:FF:000095">
    <property type="entry name" value="protein STRUBBELIG-RECEPTOR FAMILY 8"/>
    <property type="match status" value="1"/>
</dbReference>
<evidence type="ECO:0000259" key="18">
    <source>
        <dbReference type="PROSITE" id="PS50011"/>
    </source>
</evidence>
<feature type="signal peptide" evidence="17">
    <location>
        <begin position="1"/>
        <end position="27"/>
    </location>
</feature>
<dbReference type="GO" id="GO:0006004">
    <property type="term" value="P:fucose metabolic process"/>
    <property type="evidence" value="ECO:0007669"/>
    <property type="project" value="UniProtKB-KW"/>
</dbReference>
<keyword evidence="8" id="KW-0677">Repeat</keyword>
<dbReference type="Pfam" id="PF08263">
    <property type="entry name" value="LRRNT_2"/>
    <property type="match status" value="1"/>
</dbReference>
<evidence type="ECO:0000256" key="7">
    <source>
        <dbReference type="ARBA" id="ARBA00022729"/>
    </source>
</evidence>
<dbReference type="GO" id="GO:0016020">
    <property type="term" value="C:membrane"/>
    <property type="evidence" value="ECO:0007669"/>
    <property type="project" value="UniProtKB-SubCell"/>
</dbReference>
<evidence type="ECO:0000256" key="1">
    <source>
        <dbReference type="ARBA" id="ARBA00004370"/>
    </source>
</evidence>
<dbReference type="GO" id="GO:0016757">
    <property type="term" value="F:glycosyltransferase activity"/>
    <property type="evidence" value="ECO:0007669"/>
    <property type="project" value="UniProtKB-KW"/>
</dbReference>
<keyword evidence="6 16" id="KW-0812">Transmembrane</keyword>
<dbReference type="GO" id="GO:0004672">
    <property type="term" value="F:protein kinase activity"/>
    <property type="evidence" value="ECO:0007669"/>
    <property type="project" value="InterPro"/>
</dbReference>
<dbReference type="InterPro" id="IPR001611">
    <property type="entry name" value="Leu-rich_rpt"/>
</dbReference>
<dbReference type="PROSITE" id="PS50011">
    <property type="entry name" value="PROTEIN_KINASE_DOM"/>
    <property type="match status" value="1"/>
</dbReference>
<gene>
    <name evidence="19" type="ORF">DVH24_011757</name>
</gene>
<evidence type="ECO:0000256" key="5">
    <source>
        <dbReference type="ARBA" id="ARBA00022679"/>
    </source>
</evidence>
<evidence type="ECO:0000256" key="4">
    <source>
        <dbReference type="ARBA" id="ARBA00022676"/>
    </source>
</evidence>
<comment type="caution">
    <text evidence="19">The sequence shown here is derived from an EMBL/GenBank/DDBJ whole genome shotgun (WGS) entry which is preliminary data.</text>
</comment>
<keyword evidence="20" id="KW-1185">Reference proteome</keyword>
<dbReference type="Proteomes" id="UP000290289">
    <property type="component" value="Chromosome 5"/>
</dbReference>
<dbReference type="SUPFAM" id="SSF56112">
    <property type="entry name" value="Protein kinase-like (PK-like)"/>
    <property type="match status" value="1"/>
</dbReference>
<comment type="subcellular location">
    <subcellularLocation>
        <location evidence="1">Membrane</location>
    </subcellularLocation>
</comment>
<dbReference type="Pfam" id="PF10250">
    <property type="entry name" value="O-FucT"/>
    <property type="match status" value="1"/>
</dbReference>
<dbReference type="InterPro" id="IPR011009">
    <property type="entry name" value="Kinase-like_dom_sf"/>
</dbReference>
<evidence type="ECO:0000256" key="13">
    <source>
        <dbReference type="ARBA" id="ARBA00023277"/>
    </source>
</evidence>
<comment type="similarity">
    <text evidence="2">Belongs to the glycosyltransferase GT106 family.</text>
</comment>
<evidence type="ECO:0000256" key="3">
    <source>
        <dbReference type="ARBA" id="ARBA00022614"/>
    </source>
</evidence>
<keyword evidence="13" id="KW-0119">Carbohydrate metabolism</keyword>
<keyword evidence="11" id="KW-0675">Receptor</keyword>
<keyword evidence="10 16" id="KW-0472">Membrane</keyword>
<evidence type="ECO:0000256" key="2">
    <source>
        <dbReference type="ARBA" id="ARBA00007737"/>
    </source>
</evidence>
<dbReference type="CDD" id="cd14066">
    <property type="entry name" value="STKc_IRAK"/>
    <property type="match status" value="1"/>
</dbReference>
<dbReference type="GO" id="GO:0005524">
    <property type="term" value="F:ATP binding"/>
    <property type="evidence" value="ECO:0007669"/>
    <property type="project" value="InterPro"/>
</dbReference>
<evidence type="ECO:0000256" key="15">
    <source>
        <dbReference type="SAM" id="MobiDB-lite"/>
    </source>
</evidence>
<reference evidence="19 20" key="1">
    <citation type="submission" date="2018-10" db="EMBL/GenBank/DDBJ databases">
        <title>A high-quality apple genome assembly.</title>
        <authorList>
            <person name="Hu J."/>
        </authorList>
    </citation>
    <scope>NUCLEOTIDE SEQUENCE [LARGE SCALE GENOMIC DNA]</scope>
    <source>
        <strain evidence="20">cv. HFTH1</strain>
        <tissue evidence="19">Young leaf</tissue>
    </source>
</reference>
<feature type="domain" description="Protein kinase" evidence="18">
    <location>
        <begin position="412"/>
        <end position="689"/>
    </location>
</feature>
<evidence type="ECO:0000256" key="12">
    <source>
        <dbReference type="ARBA" id="ARBA00023253"/>
    </source>
</evidence>
<dbReference type="Gene3D" id="1.10.510.10">
    <property type="entry name" value="Transferase(Phosphotransferase) domain 1"/>
    <property type="match status" value="1"/>
</dbReference>
<evidence type="ECO:0000256" key="11">
    <source>
        <dbReference type="ARBA" id="ARBA00023170"/>
    </source>
</evidence>
<dbReference type="InterPro" id="IPR000719">
    <property type="entry name" value="Prot_kinase_dom"/>
</dbReference>
<protein>
    <recommendedName>
        <fullName evidence="14">O-fucosyltransferase family protein</fullName>
    </recommendedName>
</protein>
<accession>A0A498K135</accession>
<sequence length="1319" mass="145286">MAVHPFANSLSVTRWLIEFVLIASALAALPLVSGTTDASDVQALQVLYTSVNSPSQLAGWTSSGGDPCGESWKGVTCEGSAVVAVEVSGLGLSGTMGYLLSDLLSLRKFDLSDNNFHDTIPYQLPPNLTSLNLARNNFTGNLPYSIANMVSLSYLNVSRNSLSQSIGDIFAHLVSLATLDLSLNNFTSDIPSSLSSLSNLSSLYVQNNQLTGSLNVLTGLPLTTLNVANNHFSGWIPRELSSIRTFIYDGNGFDNGPAPPPPPYIPPPPGRTTKNRSHSGSGTPPRGSDGQSHHSKKGLAVGALVGIILGSVVVALIVLLALAFCIRKNKREDRTPRASGGNVSARTNNVNTEMQEQRVKSTAAVTDIKPPPAEILVVDRLHSKNGSTKRIKSPITATPYTVASLQTATNSFSQEFLIGEGSLGRVYRAEFPNGKVMAIKKIDNAALSLQEEDNFLEAISNMSRLRHPNIVTLAGYCAEHGQRLLVYEYVGNGSLHDILHFAEDGSKTLTWNARVRVALGTARALEYLHEVCLPSVVHRNFKSANILLDEELNPHLSDCGLAALTPNTERQVSTQMVGSFGYSAPEFALSGVYTVKSDVYSFGVVMLELLTGRKPLDSSRSRSEQSLVRWATPQLHDIDALSKMVDPALNGMYPAKSLSRFADIIALCVQPEPEFRPPMSEVVQALVRLVQRASGSDVQVTNLVLDSRPPIMKQLTCRFKPTSAQPLDPTTSSSAYPNPTLLHYRSGSSTPWSRPSSPTSSPGICLTRFSTSEAQPSYWEMDSGLKMQRRASTRKVAERAWYSKKRAKWFVGVIGLLVLFFLMNCVMLLRLQDHGIRSESGFSGNSSVSSVSVTIREKWRKIGKGKKAQKGNYGRMLALASLALAEGQNKPVPKDLWLEPLVPAVSWKPCSDQRSWEPNAGKNGYILVTANGGMNQQRVAVCNAVAVARLLNSTLAEHFINYLTPDIRIGKELPKELQSLDLEAIGSVVTDVDIPKEAKPSFYLKRIIPILLKNGIVHFLGFGHRLPFDPIPFQLRRLRCRCNFHALQFVPKIQEVGALLLQRLRLNKSHPGQLDRFFVGSYAEPVKKQNKSRAKKASRYLALHLRFEIDMVAHSLCEFGGGDEERKELEAYREIHFPALTLLRKTKTLPTPAELREEGFCPLTPEEAVLMLCCSWFQPEHTMIALTNLYPELVTKENLLTPTELEPYMNFSSQLAALDFIGCTAADAFAMTDSGSQLSSLVSGFRIYYGGGKMPTIRPNKRRLSSIFMNNSTIEWRVFEQRIRKAVRQTKHIQPRPKARSMYRYPRCDECMCNMTISS</sequence>
<dbReference type="FunFam" id="3.80.10.10:FF:000062">
    <property type="entry name" value="protein STRUBBELIG-RECEPTOR FAMILY 3"/>
    <property type="match status" value="1"/>
</dbReference>
<keyword evidence="4" id="KW-0328">Glycosyltransferase</keyword>
<keyword evidence="9 16" id="KW-1133">Transmembrane helix</keyword>
<dbReference type="SUPFAM" id="SSF52058">
    <property type="entry name" value="L domain-like"/>
    <property type="match status" value="1"/>
</dbReference>
<evidence type="ECO:0000256" key="8">
    <source>
        <dbReference type="ARBA" id="ARBA00022737"/>
    </source>
</evidence>
<proteinExistence type="inferred from homology"/>
<dbReference type="PANTHER" id="PTHR31933:SF9">
    <property type="entry name" value="O-FUCOSYLTRANSFERASE 2"/>
    <property type="match status" value="1"/>
</dbReference>
<evidence type="ECO:0000313" key="20">
    <source>
        <dbReference type="Proteomes" id="UP000290289"/>
    </source>
</evidence>
<keyword evidence="12" id="KW-0294">Fucose metabolism</keyword>
<name>A0A498K135_MALDO</name>
<evidence type="ECO:0000256" key="14">
    <source>
        <dbReference type="ARBA" id="ARBA00030350"/>
    </source>
</evidence>
<evidence type="ECO:0000256" key="6">
    <source>
        <dbReference type="ARBA" id="ARBA00022692"/>
    </source>
</evidence>
<feature type="compositionally biased region" description="Pro residues" evidence="15">
    <location>
        <begin position="257"/>
        <end position="270"/>
    </location>
</feature>
<keyword evidence="3" id="KW-0433">Leucine-rich repeat</keyword>